<dbReference type="EMBL" id="AP009510">
    <property type="protein sequence ID" value="BAG13825.1"/>
    <property type="molecule type" value="Genomic_DNA"/>
</dbReference>
<reference evidence="2" key="1">
    <citation type="journal article" date="2008" name="Proc. Natl. Acad. Sci. U.S.A.">
        <title>Complete genome of the uncultured termite group 1 bacteria in a single host protist cell.</title>
        <authorList>
            <person name="Hongoh Y."/>
            <person name="Sharma V.K."/>
            <person name="Prakash T."/>
            <person name="Noda S."/>
            <person name="Taylor T.D."/>
            <person name="Kudo T."/>
            <person name="Sakaki Y."/>
            <person name="Toyoda A."/>
            <person name="Hattori M."/>
            <person name="Ohkuma M."/>
        </authorList>
    </citation>
    <scope>NUCLEOTIDE SEQUENCE [LARGE SCALE GENOMIC DNA]</scope>
    <source>
        <strain evidence="2">Rs-D17 genomovar Ri2008</strain>
    </source>
</reference>
<name>B1GZZ3_ENDTX</name>
<evidence type="ECO:0000313" key="2">
    <source>
        <dbReference type="Proteomes" id="UP000001691"/>
    </source>
</evidence>
<gene>
    <name evidence="1" type="ordered locus">TGRD_338</name>
</gene>
<dbReference type="STRING" id="471821.TGRD_342"/>
<keyword evidence="2" id="KW-1185">Reference proteome</keyword>
<sequence length="247" mass="28493">MLKYIIFLLVIVFFFNDCSVSYPKNYIVRSLEKLVKKECNQDSKAYLVGRTLYLDMEFDEITSADDKTALQAIRKMNLAIFTAGRIVLSSDSDIKYIVVTTYDSYKNLAFRIAHNIDDIKNYFYMRISHSNFNSRKLLEIEGPLTAANMIEDRHCIADQEYIGRLIVSQINMLFAADVVLVQMPRLQYVAVENETLIFSVSDIVDSKNIYLVKNILLEKTKDYSKKYNIYFKGIKVVAFGGEALLID</sequence>
<protein>
    <submittedName>
        <fullName evidence="1">Uncharacterized protein</fullName>
    </submittedName>
</protein>
<dbReference type="Proteomes" id="UP000001691">
    <property type="component" value="Chromosome"/>
</dbReference>
<dbReference type="KEGG" id="rsd:TGRD_338"/>
<organism evidence="1 2">
    <name type="scientific">Endomicrobium trichonymphae</name>
    <dbReference type="NCBI Taxonomy" id="1408204"/>
    <lineage>
        <taxon>Bacteria</taxon>
        <taxon>Pseudomonadati</taxon>
        <taxon>Elusimicrobiota</taxon>
        <taxon>Endomicrobiia</taxon>
        <taxon>Endomicrobiales</taxon>
        <taxon>Endomicrobiaceae</taxon>
        <taxon>Candidatus Endomicrobiellum</taxon>
    </lineage>
</organism>
<evidence type="ECO:0000313" key="1">
    <source>
        <dbReference type="EMBL" id="BAG13825.1"/>
    </source>
</evidence>
<accession>B1GZZ3</accession>
<proteinExistence type="predicted"/>
<dbReference type="AlphaFoldDB" id="B1GZZ3"/>
<dbReference type="HOGENOM" id="CLU_1124153_0_0_0"/>